<evidence type="ECO:0000259" key="6">
    <source>
        <dbReference type="Pfam" id="PF22725"/>
    </source>
</evidence>
<comment type="similarity">
    <text evidence="1">Belongs to the aldo/keto reductase family.</text>
</comment>
<protein>
    <recommendedName>
        <fullName evidence="9">Oxidoreductase</fullName>
    </recommendedName>
</protein>
<dbReference type="FunFam" id="3.20.20.100:FF:000002">
    <property type="entry name" value="2,5-diketo-D-gluconic acid reductase A"/>
    <property type="match status" value="1"/>
</dbReference>
<dbReference type="SUPFAM" id="SSF51735">
    <property type="entry name" value="NAD(P)-binding Rossmann-fold domains"/>
    <property type="match status" value="1"/>
</dbReference>
<dbReference type="Pfam" id="PF01408">
    <property type="entry name" value="GFO_IDH_MocA"/>
    <property type="match status" value="1"/>
</dbReference>
<dbReference type="eggNOG" id="COG0656">
    <property type="taxonomic scope" value="Bacteria"/>
</dbReference>
<dbReference type="InterPro" id="IPR020471">
    <property type="entry name" value="AKR"/>
</dbReference>
<dbReference type="eggNOG" id="COG0673">
    <property type="taxonomic scope" value="Bacteria"/>
</dbReference>
<dbReference type="RefSeq" id="WP_242836276.1">
    <property type="nucleotide sequence ID" value="NZ_ATAX01000020.1"/>
</dbReference>
<dbReference type="Gene3D" id="3.40.50.720">
    <property type="entry name" value="NAD(P)-binding Rossmann-like Domain"/>
    <property type="match status" value="1"/>
</dbReference>
<proteinExistence type="inferred from homology"/>
<dbReference type="Gene3D" id="3.20.20.100">
    <property type="entry name" value="NADP-dependent oxidoreductase domain"/>
    <property type="match status" value="1"/>
</dbReference>
<accession>W7UZC1</accession>
<dbReference type="SUPFAM" id="SSF55347">
    <property type="entry name" value="Glyceraldehyde-3-phosphate dehydrogenase-like, C-terminal domain"/>
    <property type="match status" value="1"/>
</dbReference>
<dbReference type="CDD" id="cd19071">
    <property type="entry name" value="AKR_AKR1-5-like"/>
    <property type="match status" value="1"/>
</dbReference>
<dbReference type="InterPro" id="IPR018170">
    <property type="entry name" value="Aldo/ket_reductase_CS"/>
</dbReference>
<feature type="domain" description="GFO/IDH/MocA-like oxidoreductase" evidence="6">
    <location>
        <begin position="138"/>
        <end position="256"/>
    </location>
</feature>
<dbReference type="Pfam" id="PF22725">
    <property type="entry name" value="GFO_IDH_MocA_C3"/>
    <property type="match status" value="1"/>
</dbReference>
<evidence type="ECO:0000256" key="2">
    <source>
        <dbReference type="ARBA" id="ARBA00022857"/>
    </source>
</evidence>
<dbReference type="PRINTS" id="PR00069">
    <property type="entry name" value="ALDKETRDTASE"/>
</dbReference>
<dbReference type="InterPro" id="IPR055170">
    <property type="entry name" value="GFO_IDH_MocA-like_dom"/>
</dbReference>
<evidence type="ECO:0000313" key="8">
    <source>
        <dbReference type="Proteomes" id="UP000019365"/>
    </source>
</evidence>
<dbReference type="InterPro" id="IPR036291">
    <property type="entry name" value="NAD(P)-bd_dom_sf"/>
</dbReference>
<keyword evidence="2" id="KW-0521">NADP</keyword>
<evidence type="ECO:0008006" key="9">
    <source>
        <dbReference type="Google" id="ProtNLM"/>
    </source>
</evidence>
<evidence type="ECO:0000256" key="3">
    <source>
        <dbReference type="ARBA" id="ARBA00023002"/>
    </source>
</evidence>
<dbReference type="InterPro" id="IPR000683">
    <property type="entry name" value="Gfo/Idh/MocA-like_OxRdtase_N"/>
</dbReference>
<keyword evidence="8" id="KW-1185">Reference proteome</keyword>
<dbReference type="Pfam" id="PF00248">
    <property type="entry name" value="Aldo_ket_red"/>
    <property type="match status" value="1"/>
</dbReference>
<dbReference type="InterPro" id="IPR036812">
    <property type="entry name" value="NAD(P)_OxRdtase_dom_sf"/>
</dbReference>
<dbReference type="PATRIC" id="fig|1341157.4.peg.1258"/>
<dbReference type="EMBL" id="ATAX01000020">
    <property type="protein sequence ID" value="EWM54070.1"/>
    <property type="molecule type" value="Genomic_DNA"/>
</dbReference>
<dbReference type="Proteomes" id="UP000019365">
    <property type="component" value="Unassembled WGS sequence"/>
</dbReference>
<feature type="domain" description="Gfo/Idh/MocA-like oxidoreductase N-terminal" evidence="5">
    <location>
        <begin position="9"/>
        <end position="127"/>
    </location>
</feature>
<dbReference type="AlphaFoldDB" id="W7UZC1"/>
<evidence type="ECO:0000259" key="5">
    <source>
        <dbReference type="Pfam" id="PF01408"/>
    </source>
</evidence>
<evidence type="ECO:0000259" key="4">
    <source>
        <dbReference type="Pfam" id="PF00248"/>
    </source>
</evidence>
<name>W7UZC1_RUMFL</name>
<keyword evidence="3" id="KW-0560">Oxidoreductase</keyword>
<dbReference type="PROSITE" id="PS00062">
    <property type="entry name" value="ALDOKETO_REDUCTASE_2"/>
    <property type="match status" value="1"/>
</dbReference>
<dbReference type="InterPro" id="IPR023210">
    <property type="entry name" value="NADP_OxRdtase_dom"/>
</dbReference>
<organism evidence="7 8">
    <name type="scientific">Ruminococcus flavefaciens 007c</name>
    <dbReference type="NCBI Taxonomy" id="1341157"/>
    <lineage>
        <taxon>Bacteria</taxon>
        <taxon>Bacillati</taxon>
        <taxon>Bacillota</taxon>
        <taxon>Clostridia</taxon>
        <taxon>Eubacteriales</taxon>
        <taxon>Oscillospiraceae</taxon>
        <taxon>Ruminococcus</taxon>
    </lineage>
</organism>
<dbReference type="SUPFAM" id="SSF51430">
    <property type="entry name" value="NAD(P)-linked oxidoreductase"/>
    <property type="match status" value="1"/>
</dbReference>
<dbReference type="GO" id="GO:0000166">
    <property type="term" value="F:nucleotide binding"/>
    <property type="evidence" value="ECO:0007669"/>
    <property type="project" value="InterPro"/>
</dbReference>
<evidence type="ECO:0000256" key="1">
    <source>
        <dbReference type="ARBA" id="ARBA00007905"/>
    </source>
</evidence>
<sequence length="612" mass="68889">MFDEKGTVKWGVMGTAGIASWGTIPGMQKANGCELYAIAGRSLEKAQTYKERFGFKKAYKGYEALLTDPEVEAVYIPLPNNIHCEWVIKALNAHKHVLCEKPLAMNESELRHMFAAARDNGVILMEAYAYLHSPYICRLKEIITSGEIGKIDYVDTAFLTQNYYEDIRLHKEQGGGGIYDVGCYCTSMILSLIDSPVKYVKADAEFGSTGVDHLASVMLGFEDGSRASFNAGMILGKDSCDRYDRLFIHGSKGYIRSDVEYNGEGELSFEVTVKDTNGERITRTETVSAESNYSMEMEQMNECIKGKAVPYITEEFSVKNMRILDSILDAVGYNDSKKQFILTNGVTIPAVGYGSYLSTEKGGVQTIMDAIDVGYRYIDTAQFYGNEEQIGEAIEKSGIPRDEIFLCSKVWHTDLGREKTLKAFEESCRKLKTDHLDMYLIHWPKSDGNDDEWFEKVSGSWAVMEELYEQGRVKAIGLSNFLPHHIRPLLETARIRPMVDQLELHVGYMQEYALSYLKKEGILPQAWSPLGRAKLINDDNVSKIAAKYGCTNAALLLRYLNQRGIPVIPKSSSKERMKDNLDIFGFSISEDDMSYLSCLPERGWSDEHPDNI</sequence>
<comment type="caution">
    <text evidence="7">The sequence shown here is derived from an EMBL/GenBank/DDBJ whole genome shotgun (WGS) entry which is preliminary data.</text>
</comment>
<dbReference type="PANTHER" id="PTHR43827">
    <property type="entry name" value="2,5-DIKETO-D-GLUCONIC ACID REDUCTASE"/>
    <property type="match status" value="1"/>
</dbReference>
<dbReference type="GO" id="GO:0016616">
    <property type="term" value="F:oxidoreductase activity, acting on the CH-OH group of donors, NAD or NADP as acceptor"/>
    <property type="evidence" value="ECO:0007669"/>
    <property type="project" value="UniProtKB-ARBA"/>
</dbReference>
<gene>
    <name evidence="7" type="ORF">RF007C_00575</name>
</gene>
<dbReference type="PANTHER" id="PTHR43827:SF3">
    <property type="entry name" value="NADP-DEPENDENT OXIDOREDUCTASE DOMAIN-CONTAINING PROTEIN"/>
    <property type="match status" value="1"/>
</dbReference>
<dbReference type="Gene3D" id="3.30.360.10">
    <property type="entry name" value="Dihydrodipicolinate Reductase, domain 2"/>
    <property type="match status" value="1"/>
</dbReference>
<evidence type="ECO:0000313" key="7">
    <source>
        <dbReference type="EMBL" id="EWM54070.1"/>
    </source>
</evidence>
<feature type="domain" description="NADP-dependent oxidoreductase" evidence="4">
    <location>
        <begin position="365"/>
        <end position="596"/>
    </location>
</feature>
<reference evidence="7 8" key="1">
    <citation type="journal article" date="2014" name="PLoS ONE">
        <title>Rumen cellulosomics: divergent fiber-degrading strategies revealed by comparative genome-wide analysis of six ruminococcal strains.</title>
        <authorList>
            <person name="Dassa B."/>
            <person name="Borovok I."/>
            <person name="Ruimy-Israeli V."/>
            <person name="Lamed R."/>
            <person name="Flint H.J."/>
            <person name="Duncan S.H."/>
            <person name="Henrissat B."/>
            <person name="Coutinho P."/>
            <person name="Morrison M."/>
            <person name="Mosoni P."/>
            <person name="Yeoman C.J."/>
            <person name="White B.A."/>
            <person name="Bayer E.A."/>
        </authorList>
    </citation>
    <scope>NUCLEOTIDE SEQUENCE [LARGE SCALE GENOMIC DNA]</scope>
    <source>
        <strain evidence="7 8">007c</strain>
    </source>
</reference>